<keyword evidence="2" id="KW-1185">Reference proteome</keyword>
<gene>
    <name evidence="1" type="ORF">ARMSODRAFT_899055</name>
</gene>
<feature type="non-terminal residue" evidence="1">
    <location>
        <position position="1"/>
    </location>
</feature>
<accession>A0A2H3AXL3</accession>
<dbReference type="Proteomes" id="UP000218334">
    <property type="component" value="Unassembled WGS sequence"/>
</dbReference>
<sequence>KCSFLNSTSCPDFSDLEVCNFLSERAINLNTVFVAMHLNSINKVETHSVSKRVSI</sequence>
<organism evidence="1 2">
    <name type="scientific">Armillaria solidipes</name>
    <dbReference type="NCBI Taxonomy" id="1076256"/>
    <lineage>
        <taxon>Eukaryota</taxon>
        <taxon>Fungi</taxon>
        <taxon>Dikarya</taxon>
        <taxon>Basidiomycota</taxon>
        <taxon>Agaricomycotina</taxon>
        <taxon>Agaricomycetes</taxon>
        <taxon>Agaricomycetidae</taxon>
        <taxon>Agaricales</taxon>
        <taxon>Marasmiineae</taxon>
        <taxon>Physalacriaceae</taxon>
        <taxon>Armillaria</taxon>
    </lineage>
</organism>
<name>A0A2H3AXL3_9AGAR</name>
<evidence type="ECO:0000313" key="1">
    <source>
        <dbReference type="EMBL" id="PBK59592.1"/>
    </source>
</evidence>
<reference evidence="2" key="1">
    <citation type="journal article" date="2017" name="Nat. Ecol. Evol.">
        <title>Genome expansion and lineage-specific genetic innovations in the forest pathogenic fungi Armillaria.</title>
        <authorList>
            <person name="Sipos G."/>
            <person name="Prasanna A.N."/>
            <person name="Walter M.C."/>
            <person name="O'Connor E."/>
            <person name="Balint B."/>
            <person name="Krizsan K."/>
            <person name="Kiss B."/>
            <person name="Hess J."/>
            <person name="Varga T."/>
            <person name="Slot J."/>
            <person name="Riley R."/>
            <person name="Boka B."/>
            <person name="Rigling D."/>
            <person name="Barry K."/>
            <person name="Lee J."/>
            <person name="Mihaltcheva S."/>
            <person name="LaButti K."/>
            <person name="Lipzen A."/>
            <person name="Waldron R."/>
            <person name="Moloney N.M."/>
            <person name="Sperisen C."/>
            <person name="Kredics L."/>
            <person name="Vagvoelgyi C."/>
            <person name="Patrignani A."/>
            <person name="Fitzpatrick D."/>
            <person name="Nagy I."/>
            <person name="Doyle S."/>
            <person name="Anderson J.B."/>
            <person name="Grigoriev I.V."/>
            <person name="Gueldener U."/>
            <person name="Muensterkoetter M."/>
            <person name="Nagy L.G."/>
        </authorList>
    </citation>
    <scope>NUCLEOTIDE SEQUENCE [LARGE SCALE GENOMIC DNA]</scope>
    <source>
        <strain evidence="2">28-4</strain>
    </source>
</reference>
<evidence type="ECO:0000313" key="2">
    <source>
        <dbReference type="Proteomes" id="UP000218334"/>
    </source>
</evidence>
<protein>
    <submittedName>
        <fullName evidence="1">Uncharacterized protein</fullName>
    </submittedName>
</protein>
<dbReference type="EMBL" id="KZ293501">
    <property type="protein sequence ID" value="PBK59592.1"/>
    <property type="molecule type" value="Genomic_DNA"/>
</dbReference>
<dbReference type="AlphaFoldDB" id="A0A2H3AXL3"/>
<proteinExistence type="predicted"/>